<reference evidence="2" key="1">
    <citation type="submission" date="2024-07" db="EMBL/GenBank/DDBJ databases">
        <title>Two chromosome-level genome assemblies of Korean endemic species Abeliophyllum distichum and Forsythia ovata (Oleaceae).</title>
        <authorList>
            <person name="Jang H."/>
        </authorList>
    </citation>
    <scope>NUCLEOTIDE SEQUENCE [LARGE SCALE GENOMIC DNA]</scope>
</reference>
<accession>A0ABD1X0L2</accession>
<evidence type="ECO:0000313" key="1">
    <source>
        <dbReference type="EMBL" id="KAL2555495.1"/>
    </source>
</evidence>
<sequence length="121" mass="14059">MKVGTTVSCRPFLQLIGLPLTFQILEGHFRVSTKITKRLRGASEVPNWKLDLDGLTPFEKNFYVESPYVAAMSKSEVEEYRRLREITVEGKDKPKLVKVFQDVAFPCITWQSFLFMHRISF</sequence>
<name>A0ABD1X0L2_9LAMI</name>
<dbReference type="Proteomes" id="UP001604277">
    <property type="component" value="Unassembled WGS sequence"/>
</dbReference>
<keyword evidence="2" id="KW-1185">Reference proteome</keyword>
<gene>
    <name evidence="1" type="ORF">Fot_00234</name>
</gene>
<evidence type="ECO:0000313" key="2">
    <source>
        <dbReference type="Proteomes" id="UP001604277"/>
    </source>
</evidence>
<protein>
    <submittedName>
        <fullName evidence="1">Uncharacterized protein</fullName>
    </submittedName>
</protein>
<dbReference type="EMBL" id="JBFOLJ010000001">
    <property type="protein sequence ID" value="KAL2555495.1"/>
    <property type="molecule type" value="Genomic_DNA"/>
</dbReference>
<dbReference type="AlphaFoldDB" id="A0ABD1X0L2"/>
<organism evidence="1 2">
    <name type="scientific">Forsythia ovata</name>
    <dbReference type="NCBI Taxonomy" id="205694"/>
    <lineage>
        <taxon>Eukaryota</taxon>
        <taxon>Viridiplantae</taxon>
        <taxon>Streptophyta</taxon>
        <taxon>Embryophyta</taxon>
        <taxon>Tracheophyta</taxon>
        <taxon>Spermatophyta</taxon>
        <taxon>Magnoliopsida</taxon>
        <taxon>eudicotyledons</taxon>
        <taxon>Gunneridae</taxon>
        <taxon>Pentapetalae</taxon>
        <taxon>asterids</taxon>
        <taxon>lamiids</taxon>
        <taxon>Lamiales</taxon>
        <taxon>Oleaceae</taxon>
        <taxon>Forsythieae</taxon>
        <taxon>Forsythia</taxon>
    </lineage>
</organism>
<comment type="caution">
    <text evidence="1">The sequence shown here is derived from an EMBL/GenBank/DDBJ whole genome shotgun (WGS) entry which is preliminary data.</text>
</comment>
<proteinExistence type="predicted"/>